<evidence type="ECO:0000256" key="2">
    <source>
        <dbReference type="SAM" id="MobiDB-lite"/>
    </source>
</evidence>
<evidence type="ECO:0000313" key="3">
    <source>
        <dbReference type="EMBL" id="CAB3230206.1"/>
    </source>
</evidence>
<dbReference type="Proteomes" id="UP000494256">
    <property type="component" value="Unassembled WGS sequence"/>
</dbReference>
<dbReference type="OrthoDB" id="10462643at2759"/>
<dbReference type="EMBL" id="CADEBD010000287">
    <property type="protein sequence ID" value="CAB3230206.1"/>
    <property type="molecule type" value="Genomic_DNA"/>
</dbReference>
<organism evidence="3 4">
    <name type="scientific">Arctia plantaginis</name>
    <name type="common">Wood tiger moth</name>
    <name type="synonym">Phalaena plantaginis</name>
    <dbReference type="NCBI Taxonomy" id="874455"/>
    <lineage>
        <taxon>Eukaryota</taxon>
        <taxon>Metazoa</taxon>
        <taxon>Ecdysozoa</taxon>
        <taxon>Arthropoda</taxon>
        <taxon>Hexapoda</taxon>
        <taxon>Insecta</taxon>
        <taxon>Pterygota</taxon>
        <taxon>Neoptera</taxon>
        <taxon>Endopterygota</taxon>
        <taxon>Lepidoptera</taxon>
        <taxon>Glossata</taxon>
        <taxon>Ditrysia</taxon>
        <taxon>Noctuoidea</taxon>
        <taxon>Erebidae</taxon>
        <taxon>Arctiinae</taxon>
        <taxon>Arctia</taxon>
    </lineage>
</organism>
<protein>
    <submittedName>
        <fullName evidence="3">Uncharacterized protein</fullName>
    </submittedName>
</protein>
<evidence type="ECO:0000313" key="4">
    <source>
        <dbReference type="Proteomes" id="UP000494256"/>
    </source>
</evidence>
<feature type="region of interest" description="Disordered" evidence="2">
    <location>
        <begin position="40"/>
        <end position="75"/>
    </location>
</feature>
<feature type="coiled-coil region" evidence="1">
    <location>
        <begin position="100"/>
        <end position="141"/>
    </location>
</feature>
<name>A0A8S0ZAT5_ARCPL</name>
<dbReference type="AlphaFoldDB" id="A0A8S0ZAT5"/>
<comment type="caution">
    <text evidence="3">The sequence shown here is derived from an EMBL/GenBank/DDBJ whole genome shotgun (WGS) entry which is preliminary data.</text>
</comment>
<keyword evidence="1" id="KW-0175">Coiled coil</keyword>
<proteinExistence type="predicted"/>
<evidence type="ECO:0000256" key="1">
    <source>
        <dbReference type="SAM" id="Coils"/>
    </source>
</evidence>
<feature type="compositionally biased region" description="Polar residues" evidence="2">
    <location>
        <begin position="61"/>
        <end position="73"/>
    </location>
</feature>
<sequence length="143" mass="15705">MKNRRRLLDSAVPSLYLPILGPGPTIDASAAKNSEIPVAGTSSEEVIAGSPLKDTKDLPTAKTQSDCLDTPTKQNRKCSPIDVTPSAYGTLVNKRLCRRIIELTNAVKTKNKKIKKLSDANRRLKRKFDSLKSLLVESENNTE</sequence>
<gene>
    <name evidence="3" type="ORF">APLA_LOCUS4448</name>
</gene>
<accession>A0A8S0ZAT5</accession>
<reference evidence="3 4" key="1">
    <citation type="submission" date="2020-04" db="EMBL/GenBank/DDBJ databases">
        <authorList>
            <person name="Wallbank WR R."/>
            <person name="Pardo Diaz C."/>
            <person name="Kozak K."/>
            <person name="Martin S."/>
            <person name="Jiggins C."/>
            <person name="Moest M."/>
            <person name="Warren A I."/>
            <person name="Byers J.R.P. K."/>
            <person name="Montejo-Kovacevich G."/>
            <person name="Yen C E."/>
        </authorList>
    </citation>
    <scope>NUCLEOTIDE SEQUENCE [LARGE SCALE GENOMIC DNA]</scope>
</reference>